<dbReference type="HOGENOM" id="CLU_180926_0_0_1"/>
<keyword evidence="2" id="KW-1185">Reference proteome</keyword>
<reference evidence="1 2" key="1">
    <citation type="submission" date="2013-03" db="EMBL/GenBank/DDBJ databases">
        <title>The Genome Sequence of Capronia epimyces CBS 606.96.</title>
        <authorList>
            <consortium name="The Broad Institute Genomics Platform"/>
            <person name="Cuomo C."/>
            <person name="de Hoog S."/>
            <person name="Gorbushina A."/>
            <person name="Walker B."/>
            <person name="Young S.K."/>
            <person name="Zeng Q."/>
            <person name="Gargeya S."/>
            <person name="Fitzgerald M."/>
            <person name="Haas B."/>
            <person name="Abouelleil A."/>
            <person name="Allen A.W."/>
            <person name="Alvarado L."/>
            <person name="Arachchi H.M."/>
            <person name="Berlin A.M."/>
            <person name="Chapman S.B."/>
            <person name="Gainer-Dewar J."/>
            <person name="Goldberg J."/>
            <person name="Griggs A."/>
            <person name="Gujja S."/>
            <person name="Hansen M."/>
            <person name="Howarth C."/>
            <person name="Imamovic A."/>
            <person name="Ireland A."/>
            <person name="Larimer J."/>
            <person name="McCowan C."/>
            <person name="Murphy C."/>
            <person name="Pearson M."/>
            <person name="Poon T.W."/>
            <person name="Priest M."/>
            <person name="Roberts A."/>
            <person name="Saif S."/>
            <person name="Shea T."/>
            <person name="Sisk P."/>
            <person name="Sykes S."/>
            <person name="Wortman J."/>
            <person name="Nusbaum C."/>
            <person name="Birren B."/>
        </authorList>
    </citation>
    <scope>NUCLEOTIDE SEQUENCE [LARGE SCALE GENOMIC DNA]</scope>
    <source>
        <strain evidence="1 2">CBS 606.96</strain>
    </source>
</reference>
<dbReference type="OrthoDB" id="4147798at2759"/>
<name>W9YYS8_9EURO</name>
<evidence type="ECO:0000313" key="2">
    <source>
        <dbReference type="Proteomes" id="UP000019478"/>
    </source>
</evidence>
<dbReference type="AlphaFoldDB" id="W9YYS8"/>
<dbReference type="GeneID" id="19168523"/>
<comment type="caution">
    <text evidence="1">The sequence shown here is derived from an EMBL/GenBank/DDBJ whole genome shotgun (WGS) entry which is preliminary data.</text>
</comment>
<sequence length="102" mass="11640">MFDNFTVPFGSAIPSPSSTSEIKSNQIATSPFLRNPNSTVASKHWHNRYMIWQNRDVVQRREAVKMEAEQIKLFGGEPGDDVGLCYKMLEVFEGMNWINSLD</sequence>
<organism evidence="1 2">
    <name type="scientific">Capronia epimyces CBS 606.96</name>
    <dbReference type="NCBI Taxonomy" id="1182542"/>
    <lineage>
        <taxon>Eukaryota</taxon>
        <taxon>Fungi</taxon>
        <taxon>Dikarya</taxon>
        <taxon>Ascomycota</taxon>
        <taxon>Pezizomycotina</taxon>
        <taxon>Eurotiomycetes</taxon>
        <taxon>Chaetothyriomycetidae</taxon>
        <taxon>Chaetothyriales</taxon>
        <taxon>Herpotrichiellaceae</taxon>
        <taxon>Capronia</taxon>
    </lineage>
</organism>
<dbReference type="Proteomes" id="UP000019478">
    <property type="component" value="Unassembled WGS sequence"/>
</dbReference>
<dbReference type="STRING" id="1182542.W9YYS8"/>
<gene>
    <name evidence="1" type="ORF">A1O3_04404</name>
</gene>
<protein>
    <submittedName>
        <fullName evidence="1">Uncharacterized protein</fullName>
    </submittedName>
</protein>
<evidence type="ECO:0000313" key="1">
    <source>
        <dbReference type="EMBL" id="EXJ87444.1"/>
    </source>
</evidence>
<dbReference type="RefSeq" id="XP_007732723.1">
    <property type="nucleotide sequence ID" value="XM_007734533.1"/>
</dbReference>
<accession>W9YYS8</accession>
<proteinExistence type="predicted"/>
<dbReference type="eggNOG" id="ENOG502T1RW">
    <property type="taxonomic scope" value="Eukaryota"/>
</dbReference>
<dbReference type="EMBL" id="AMGY01000003">
    <property type="protein sequence ID" value="EXJ87444.1"/>
    <property type="molecule type" value="Genomic_DNA"/>
</dbReference>